<evidence type="ECO:0000256" key="9">
    <source>
        <dbReference type="ARBA" id="ARBA00047974"/>
    </source>
</evidence>
<dbReference type="GO" id="GO:0019563">
    <property type="term" value="P:glycerol catabolic process"/>
    <property type="evidence" value="ECO:0007669"/>
    <property type="project" value="TreeGrafter"/>
</dbReference>
<evidence type="ECO:0000256" key="1">
    <source>
        <dbReference type="ARBA" id="ARBA00003264"/>
    </source>
</evidence>
<evidence type="ECO:0000256" key="5">
    <source>
        <dbReference type="ARBA" id="ARBA00022741"/>
    </source>
</evidence>
<comment type="catalytic activity">
    <reaction evidence="9">
        <text>D-glyceraldehyde + ATP = D-glyceraldehyde 3-phosphate + ADP + H(+)</text>
        <dbReference type="Rhea" id="RHEA:13941"/>
        <dbReference type="ChEBI" id="CHEBI:15378"/>
        <dbReference type="ChEBI" id="CHEBI:17378"/>
        <dbReference type="ChEBI" id="CHEBI:30616"/>
        <dbReference type="ChEBI" id="CHEBI:59776"/>
        <dbReference type="ChEBI" id="CHEBI:456216"/>
        <dbReference type="EC" id="2.7.1.28"/>
    </reaction>
</comment>
<evidence type="ECO:0000256" key="7">
    <source>
        <dbReference type="ARBA" id="ARBA00022798"/>
    </source>
</evidence>
<keyword evidence="5" id="KW-0547">Nucleotide-binding</keyword>
<evidence type="ECO:0000256" key="3">
    <source>
        <dbReference type="ARBA" id="ARBA00008757"/>
    </source>
</evidence>
<dbReference type="InterPro" id="IPR012734">
    <property type="entry name" value="DhaK_ATP"/>
</dbReference>
<dbReference type="Gene3D" id="1.25.40.340">
    <property type="match status" value="1"/>
</dbReference>
<dbReference type="Pfam" id="PF02733">
    <property type="entry name" value="Dak1"/>
    <property type="match status" value="1"/>
</dbReference>
<dbReference type="PROSITE" id="PS51481">
    <property type="entry name" value="DHAK"/>
    <property type="match status" value="1"/>
</dbReference>
<dbReference type="InterPro" id="IPR050861">
    <property type="entry name" value="Dihydroxyacetone_Kinase"/>
</dbReference>
<dbReference type="EMBL" id="MU151055">
    <property type="protein sequence ID" value="KAF9454275.1"/>
    <property type="molecule type" value="Genomic_DNA"/>
</dbReference>
<evidence type="ECO:0000256" key="11">
    <source>
        <dbReference type="PIRSR" id="PIRSR612734-1"/>
    </source>
</evidence>
<dbReference type="FunFam" id="3.30.1180.20:FF:000001">
    <property type="entry name" value="Dihydroxyacetone kinase 1"/>
    <property type="match status" value="1"/>
</dbReference>
<comment type="caution">
    <text evidence="15">The sequence shown here is derived from an EMBL/GenBank/DDBJ whole genome shotgun (WGS) entry which is preliminary data.</text>
</comment>
<feature type="domain" description="DhaL" evidence="13">
    <location>
        <begin position="390"/>
        <end position="613"/>
    </location>
</feature>
<dbReference type="GO" id="GO:0004371">
    <property type="term" value="F:glycerone kinase activity"/>
    <property type="evidence" value="ECO:0007669"/>
    <property type="project" value="UniProtKB-EC"/>
</dbReference>
<dbReference type="NCBIfam" id="TIGR02361">
    <property type="entry name" value="dak_ATP"/>
    <property type="match status" value="1"/>
</dbReference>
<keyword evidence="4" id="KW-0808">Transferase</keyword>
<dbReference type="SMART" id="SM01120">
    <property type="entry name" value="Dak2"/>
    <property type="match status" value="1"/>
</dbReference>
<sequence length="613" mass="65162">MSIQSKHILNKSETLVVDSLKGLCAINPQLVFDVENKTVFIANQDRSKVALMCGGGSGHEPAHAGFVGEGMLTSAVCGNVFASPSASQVSRGIDLISNDRGTVIIVKNYTGDVLNFGLAKEQYAALHPDKADRVKFVIVGDDVAVGRKQGRIVGRRGLAGTVLVYKIAGALANRGGSLDEVFKIAEWISQHIATIGVSLGHVHVPGTASLQSNLGDSEVEIGMGIHNESGHQTVSPIPPLSELIPRLIDMMTSTSDPDRSFVPFTGKDNVVLLVNNLGGLSELELGAIVAESRNALDSRGFTISRVLAGSFMSSLNMPGFSLTLLQLPREGETSSPSSQLILSLLDDKPNVPGWRWSSREPPAPKSQVIERATASEQQHKPRILRAPNPEAFVQSIQRAANALIKAEPEITRMDLIAGDGDCGLTLKAGAEGVLLFFDLKLLLLVKTDFIAPAAALKKISEGIIRGDDVAGSVFAISQISEEVMGGTSGALYSIFFSGLSQGLQATTDDRVTPHTWAQALKSALEKLYTYTRARPPSRTLVDPLAAFIDTLSSANGSNFGEAVRVASEAAEVTKDLEAKAGRSAYVEGDRLKQEQVPDPGAWGIKTILENIVS</sequence>
<evidence type="ECO:0000259" key="14">
    <source>
        <dbReference type="PROSITE" id="PS51481"/>
    </source>
</evidence>
<evidence type="ECO:0000256" key="8">
    <source>
        <dbReference type="ARBA" id="ARBA00022840"/>
    </source>
</evidence>
<evidence type="ECO:0000256" key="12">
    <source>
        <dbReference type="PIRSR" id="PIRSR612734-2"/>
    </source>
</evidence>
<keyword evidence="6 15" id="KW-0418">Kinase</keyword>
<dbReference type="GO" id="GO:0005524">
    <property type="term" value="F:ATP binding"/>
    <property type="evidence" value="ECO:0007669"/>
    <property type="project" value="UniProtKB-KW"/>
</dbReference>
<evidence type="ECO:0000313" key="15">
    <source>
        <dbReference type="EMBL" id="KAF9454275.1"/>
    </source>
</evidence>
<dbReference type="PANTHER" id="PTHR28629:SF14">
    <property type="entry name" value="DIHYDROXYACETONE KINASE 1"/>
    <property type="match status" value="1"/>
</dbReference>
<evidence type="ECO:0000259" key="13">
    <source>
        <dbReference type="PROSITE" id="PS51480"/>
    </source>
</evidence>
<dbReference type="GO" id="GO:0005829">
    <property type="term" value="C:cytosol"/>
    <property type="evidence" value="ECO:0007669"/>
    <property type="project" value="TreeGrafter"/>
</dbReference>
<feature type="binding site" evidence="12">
    <location>
        <position position="112"/>
    </location>
    <ligand>
        <name>substrate</name>
    </ligand>
</feature>
<dbReference type="Gene3D" id="3.40.50.10440">
    <property type="entry name" value="Dihydroxyacetone kinase, domain 1"/>
    <property type="match status" value="1"/>
</dbReference>
<dbReference type="PANTHER" id="PTHR28629">
    <property type="entry name" value="TRIOKINASE/FMN CYCLASE"/>
    <property type="match status" value="1"/>
</dbReference>
<gene>
    <name evidence="15" type="ORF">P691DRAFT_770712</name>
</gene>
<feature type="binding site" evidence="12">
    <location>
        <position position="107"/>
    </location>
    <ligand>
        <name>substrate</name>
    </ligand>
</feature>
<evidence type="ECO:0000256" key="2">
    <source>
        <dbReference type="ARBA" id="ARBA00004778"/>
    </source>
</evidence>
<evidence type="ECO:0000256" key="6">
    <source>
        <dbReference type="ARBA" id="ARBA00022777"/>
    </source>
</evidence>
<comment type="function">
    <text evidence="1">Catalyzes both the phosphorylation of dihydroxyacetone and of glyceraldehyde.</text>
</comment>
<comment type="catalytic activity">
    <reaction evidence="10">
        <text>dihydroxyacetone + ATP = dihydroxyacetone phosphate + ADP + H(+)</text>
        <dbReference type="Rhea" id="RHEA:15773"/>
        <dbReference type="ChEBI" id="CHEBI:15378"/>
        <dbReference type="ChEBI" id="CHEBI:16016"/>
        <dbReference type="ChEBI" id="CHEBI:30616"/>
        <dbReference type="ChEBI" id="CHEBI:57642"/>
        <dbReference type="ChEBI" id="CHEBI:456216"/>
        <dbReference type="EC" id="2.7.1.29"/>
    </reaction>
</comment>
<feature type="binding site" evidence="12">
    <location>
        <begin position="56"/>
        <end position="59"/>
    </location>
    <ligand>
        <name>substrate</name>
    </ligand>
</feature>
<feature type="active site" description="Tele-hemiaminal-histidine intermediate" evidence="11">
    <location>
        <position position="226"/>
    </location>
</feature>
<evidence type="ECO:0000313" key="16">
    <source>
        <dbReference type="Proteomes" id="UP000807342"/>
    </source>
</evidence>
<keyword evidence="8" id="KW-0067">ATP-binding</keyword>
<dbReference type="InterPro" id="IPR036117">
    <property type="entry name" value="DhaL_dom_sf"/>
</dbReference>
<comment type="pathway">
    <text evidence="2">Polyol metabolism; glycerol fermentation; glycerone phosphate from glycerol (oxidative route): step 2/2.</text>
</comment>
<accession>A0A9P5XNZ6</accession>
<evidence type="ECO:0000256" key="10">
    <source>
        <dbReference type="ARBA" id="ARBA00048898"/>
    </source>
</evidence>
<dbReference type="PROSITE" id="PS51480">
    <property type="entry name" value="DHAL"/>
    <property type="match status" value="1"/>
</dbReference>
<keyword evidence="16" id="KW-1185">Reference proteome</keyword>
<reference evidence="15" key="1">
    <citation type="submission" date="2020-11" db="EMBL/GenBank/DDBJ databases">
        <authorList>
            <consortium name="DOE Joint Genome Institute"/>
            <person name="Ahrendt S."/>
            <person name="Riley R."/>
            <person name="Andreopoulos W."/>
            <person name="Labutti K."/>
            <person name="Pangilinan J."/>
            <person name="Ruiz-Duenas F.J."/>
            <person name="Barrasa J.M."/>
            <person name="Sanchez-Garcia M."/>
            <person name="Camarero S."/>
            <person name="Miyauchi S."/>
            <person name="Serrano A."/>
            <person name="Linde D."/>
            <person name="Babiker R."/>
            <person name="Drula E."/>
            <person name="Ayuso-Fernandez I."/>
            <person name="Pacheco R."/>
            <person name="Padilla G."/>
            <person name="Ferreira P."/>
            <person name="Barriuso J."/>
            <person name="Kellner H."/>
            <person name="Castanera R."/>
            <person name="Alfaro M."/>
            <person name="Ramirez L."/>
            <person name="Pisabarro A.G."/>
            <person name="Kuo A."/>
            <person name="Tritt A."/>
            <person name="Lipzen A."/>
            <person name="He G."/>
            <person name="Yan M."/>
            <person name="Ng V."/>
            <person name="Cullen D."/>
            <person name="Martin F."/>
            <person name="Rosso M.-N."/>
            <person name="Henrissat B."/>
            <person name="Hibbett D."/>
            <person name="Martinez A.T."/>
            <person name="Grigoriev I.V."/>
        </authorList>
    </citation>
    <scope>NUCLEOTIDE SEQUENCE</scope>
    <source>
        <strain evidence="15">MF-IS2</strain>
    </source>
</reference>
<dbReference type="GO" id="GO:0050354">
    <property type="term" value="F:triokinase activity"/>
    <property type="evidence" value="ECO:0007669"/>
    <property type="project" value="UniProtKB-EC"/>
</dbReference>
<dbReference type="SUPFAM" id="SSF82549">
    <property type="entry name" value="DAK1/DegV-like"/>
    <property type="match status" value="1"/>
</dbReference>
<dbReference type="AlphaFoldDB" id="A0A9P5XNZ6"/>
<dbReference type="FunFam" id="3.40.50.10440:FF:000001">
    <property type="entry name" value="Dihydroxyacetone kinase, DhaK subunit"/>
    <property type="match status" value="1"/>
</dbReference>
<feature type="domain" description="DhaK" evidence="14">
    <location>
        <begin position="11"/>
        <end position="354"/>
    </location>
</feature>
<name>A0A9P5XNZ6_9AGAR</name>
<protein>
    <submittedName>
        <fullName evidence="15">Dihydroxyacetone kinase</fullName>
    </submittedName>
</protein>
<proteinExistence type="inferred from homology"/>
<dbReference type="SUPFAM" id="SSF101473">
    <property type="entry name" value="DhaL-like"/>
    <property type="match status" value="1"/>
</dbReference>
<evidence type="ECO:0000256" key="4">
    <source>
        <dbReference type="ARBA" id="ARBA00022679"/>
    </source>
</evidence>
<dbReference type="OrthoDB" id="1724672at2759"/>
<comment type="similarity">
    <text evidence="3">Belongs to the dihydroxyacetone kinase (DAK) family.</text>
</comment>
<dbReference type="InterPro" id="IPR004007">
    <property type="entry name" value="DhaL_dom"/>
</dbReference>
<dbReference type="Gene3D" id="3.30.1180.20">
    <property type="entry name" value="Dihydroxyacetone kinase, domain 2"/>
    <property type="match status" value="1"/>
</dbReference>
<dbReference type="InterPro" id="IPR004006">
    <property type="entry name" value="DhaK_dom"/>
</dbReference>
<organism evidence="15 16">
    <name type="scientific">Macrolepiota fuliginosa MF-IS2</name>
    <dbReference type="NCBI Taxonomy" id="1400762"/>
    <lineage>
        <taxon>Eukaryota</taxon>
        <taxon>Fungi</taxon>
        <taxon>Dikarya</taxon>
        <taxon>Basidiomycota</taxon>
        <taxon>Agaricomycotina</taxon>
        <taxon>Agaricomycetes</taxon>
        <taxon>Agaricomycetidae</taxon>
        <taxon>Agaricales</taxon>
        <taxon>Agaricineae</taxon>
        <taxon>Agaricaceae</taxon>
        <taxon>Macrolepiota</taxon>
    </lineage>
</organism>
<dbReference type="Proteomes" id="UP000807342">
    <property type="component" value="Unassembled WGS sequence"/>
</dbReference>
<dbReference type="Pfam" id="PF02734">
    <property type="entry name" value="Dak2"/>
    <property type="match status" value="1"/>
</dbReference>
<keyword evidence="7" id="KW-0319">Glycerol metabolism</keyword>